<feature type="transmembrane region" description="Helical" evidence="1">
    <location>
        <begin position="12"/>
        <end position="30"/>
    </location>
</feature>
<protein>
    <submittedName>
        <fullName evidence="2">Uncharacterized protein</fullName>
    </submittedName>
</protein>
<sequence>MSSRKFTYSLSSHYYLSIFQFICYVILKFIPASLVPYKILKLCIQCIFFAC</sequence>
<name>A0A0A9FUZ8_ARUDO</name>
<keyword evidence="1" id="KW-0812">Transmembrane</keyword>
<keyword evidence="1" id="KW-0472">Membrane</keyword>
<accession>A0A0A9FUZ8</accession>
<reference evidence="2" key="1">
    <citation type="submission" date="2014-09" db="EMBL/GenBank/DDBJ databases">
        <authorList>
            <person name="Magalhaes I.L.F."/>
            <person name="Oliveira U."/>
            <person name="Santos F.R."/>
            <person name="Vidigal T.H.D.A."/>
            <person name="Brescovit A.D."/>
            <person name="Santos A.J."/>
        </authorList>
    </citation>
    <scope>NUCLEOTIDE SEQUENCE</scope>
    <source>
        <tissue evidence="2">Shoot tissue taken approximately 20 cm above the soil surface</tissue>
    </source>
</reference>
<organism evidence="2">
    <name type="scientific">Arundo donax</name>
    <name type="common">Giant reed</name>
    <name type="synonym">Donax arundinaceus</name>
    <dbReference type="NCBI Taxonomy" id="35708"/>
    <lineage>
        <taxon>Eukaryota</taxon>
        <taxon>Viridiplantae</taxon>
        <taxon>Streptophyta</taxon>
        <taxon>Embryophyta</taxon>
        <taxon>Tracheophyta</taxon>
        <taxon>Spermatophyta</taxon>
        <taxon>Magnoliopsida</taxon>
        <taxon>Liliopsida</taxon>
        <taxon>Poales</taxon>
        <taxon>Poaceae</taxon>
        <taxon>PACMAD clade</taxon>
        <taxon>Arundinoideae</taxon>
        <taxon>Arundineae</taxon>
        <taxon>Arundo</taxon>
    </lineage>
</organism>
<dbReference type="AlphaFoldDB" id="A0A0A9FUZ8"/>
<proteinExistence type="predicted"/>
<evidence type="ECO:0000313" key="2">
    <source>
        <dbReference type="EMBL" id="JAE15074.1"/>
    </source>
</evidence>
<reference evidence="2" key="2">
    <citation type="journal article" date="2015" name="Data Brief">
        <title>Shoot transcriptome of the giant reed, Arundo donax.</title>
        <authorList>
            <person name="Barrero R.A."/>
            <person name="Guerrero F.D."/>
            <person name="Moolhuijzen P."/>
            <person name="Goolsby J.A."/>
            <person name="Tidwell J."/>
            <person name="Bellgard S.E."/>
            <person name="Bellgard M.I."/>
        </authorList>
    </citation>
    <scope>NUCLEOTIDE SEQUENCE</scope>
    <source>
        <tissue evidence="2">Shoot tissue taken approximately 20 cm above the soil surface</tissue>
    </source>
</reference>
<dbReference type="EMBL" id="GBRH01182822">
    <property type="protein sequence ID" value="JAE15074.1"/>
    <property type="molecule type" value="Transcribed_RNA"/>
</dbReference>
<keyword evidence="1" id="KW-1133">Transmembrane helix</keyword>
<evidence type="ECO:0000256" key="1">
    <source>
        <dbReference type="SAM" id="Phobius"/>
    </source>
</evidence>